<proteinExistence type="inferred from homology"/>
<organism evidence="8 9">
    <name type="scientific">Lacibacter cauensis</name>
    <dbReference type="NCBI Taxonomy" id="510947"/>
    <lineage>
        <taxon>Bacteria</taxon>
        <taxon>Pseudomonadati</taxon>
        <taxon>Bacteroidota</taxon>
        <taxon>Chitinophagia</taxon>
        <taxon>Chitinophagales</taxon>
        <taxon>Chitinophagaceae</taxon>
        <taxon>Lacibacter</taxon>
    </lineage>
</organism>
<dbReference type="EMBL" id="VLLE01000002">
    <property type="protein sequence ID" value="TWI85633.1"/>
    <property type="molecule type" value="Genomic_DNA"/>
</dbReference>
<dbReference type="Pfam" id="PF14322">
    <property type="entry name" value="SusD-like_3"/>
    <property type="match status" value="1"/>
</dbReference>
<evidence type="ECO:0000313" key="8">
    <source>
        <dbReference type="EMBL" id="TWI85633.1"/>
    </source>
</evidence>
<comment type="subcellular location">
    <subcellularLocation>
        <location evidence="1">Cell outer membrane</location>
    </subcellularLocation>
</comment>
<evidence type="ECO:0000256" key="2">
    <source>
        <dbReference type="ARBA" id="ARBA00006275"/>
    </source>
</evidence>
<dbReference type="Proteomes" id="UP000316167">
    <property type="component" value="Unassembled WGS sequence"/>
</dbReference>
<name>A0A562SWT4_9BACT</name>
<evidence type="ECO:0000259" key="7">
    <source>
        <dbReference type="Pfam" id="PF14322"/>
    </source>
</evidence>
<reference evidence="8 9" key="1">
    <citation type="journal article" date="2015" name="Stand. Genomic Sci.">
        <title>Genomic Encyclopedia of Bacterial and Archaeal Type Strains, Phase III: the genomes of soil and plant-associated and newly described type strains.</title>
        <authorList>
            <person name="Whitman W.B."/>
            <person name="Woyke T."/>
            <person name="Klenk H.P."/>
            <person name="Zhou Y."/>
            <person name="Lilburn T.G."/>
            <person name="Beck B.J."/>
            <person name="De Vos P."/>
            <person name="Vandamme P."/>
            <person name="Eisen J.A."/>
            <person name="Garrity G."/>
            <person name="Hugenholtz P."/>
            <person name="Kyrpides N.C."/>
        </authorList>
    </citation>
    <scope>NUCLEOTIDE SEQUENCE [LARGE SCALE GENOMIC DNA]</scope>
    <source>
        <strain evidence="8 9">CGMCC 1.7271</strain>
    </source>
</reference>
<comment type="similarity">
    <text evidence="2">Belongs to the SusD family.</text>
</comment>
<sequence>MKQITFLTYFLLVLFAVSFSSCKKWLELKPQDGIVKEEFWKTKEQVKASVIGIYSSMMEYSSGSYGNPTNYVPSMAELFFVWGEGRADHVASATASSADDIALINANIQPTNVNANWRPFYRTINFCNTVIEKAPEVLANDNTFTQQQLDNYLSEALTIRALMYFYLARTFGDVPLKLDATLSDENITPIPKTPQAEIFAQIVKDLTAAEAKAVTSYGDVASDKGRVTVYTINAILADVYLWMEKYTESVAACDKIINSGKFGLIRGATQNGPAIEYNDAWFNTLYYNGNSNEGIFELQFSQQRLNPFFLIFSPATSARRWIAAADLMERVFTVDYTNDQNYDIRGDGGSVRAATSTVWKYVGASSTGAIRPLDQSYAHWFFYRYADVLLMKAEALNELGRGQEALDIIYSVRARANALAATDLTPAPTDKNLIQDFILEERAREFCFEGKRWYDVLRNAKRNKYERLGILLSMVSISVPSSMQQSAQAKFKDQNSHYLPIYLYEMQTNKQLVQNPFYK</sequence>
<dbReference type="InterPro" id="IPR033985">
    <property type="entry name" value="SusD-like_N"/>
</dbReference>
<dbReference type="SUPFAM" id="SSF48452">
    <property type="entry name" value="TPR-like"/>
    <property type="match status" value="1"/>
</dbReference>
<dbReference type="AlphaFoldDB" id="A0A562SWT4"/>
<evidence type="ECO:0000256" key="3">
    <source>
        <dbReference type="ARBA" id="ARBA00022729"/>
    </source>
</evidence>
<dbReference type="GO" id="GO:0009279">
    <property type="term" value="C:cell outer membrane"/>
    <property type="evidence" value="ECO:0007669"/>
    <property type="project" value="UniProtKB-SubCell"/>
</dbReference>
<protein>
    <submittedName>
        <fullName evidence="8">Putative outer membrane starch-binding protein</fullName>
    </submittedName>
</protein>
<dbReference type="RefSeq" id="WP_144884697.1">
    <property type="nucleotide sequence ID" value="NZ_VLLE01000002.1"/>
</dbReference>
<feature type="domain" description="SusD-like N-terminal" evidence="7">
    <location>
        <begin position="24"/>
        <end position="241"/>
    </location>
</feature>
<feature type="domain" description="RagB/SusD" evidence="6">
    <location>
        <begin position="366"/>
        <end position="518"/>
    </location>
</feature>
<comment type="caution">
    <text evidence="8">The sequence shown here is derived from an EMBL/GenBank/DDBJ whole genome shotgun (WGS) entry which is preliminary data.</text>
</comment>
<evidence type="ECO:0000256" key="5">
    <source>
        <dbReference type="ARBA" id="ARBA00023237"/>
    </source>
</evidence>
<evidence type="ECO:0000256" key="4">
    <source>
        <dbReference type="ARBA" id="ARBA00023136"/>
    </source>
</evidence>
<accession>A0A562SWT4</accession>
<dbReference type="OrthoDB" id="1035036at2"/>
<dbReference type="CDD" id="cd08977">
    <property type="entry name" value="SusD"/>
    <property type="match status" value="1"/>
</dbReference>
<dbReference type="PROSITE" id="PS51257">
    <property type="entry name" value="PROKAR_LIPOPROTEIN"/>
    <property type="match status" value="1"/>
</dbReference>
<dbReference type="Gene3D" id="1.25.40.390">
    <property type="match status" value="1"/>
</dbReference>
<keyword evidence="4" id="KW-0472">Membrane</keyword>
<evidence type="ECO:0000256" key="1">
    <source>
        <dbReference type="ARBA" id="ARBA00004442"/>
    </source>
</evidence>
<dbReference type="InterPro" id="IPR011990">
    <property type="entry name" value="TPR-like_helical_dom_sf"/>
</dbReference>
<keyword evidence="9" id="KW-1185">Reference proteome</keyword>
<keyword evidence="5" id="KW-0998">Cell outer membrane</keyword>
<dbReference type="Pfam" id="PF07980">
    <property type="entry name" value="SusD_RagB"/>
    <property type="match status" value="1"/>
</dbReference>
<dbReference type="InterPro" id="IPR012944">
    <property type="entry name" value="SusD_RagB_dom"/>
</dbReference>
<keyword evidence="3" id="KW-0732">Signal</keyword>
<evidence type="ECO:0000259" key="6">
    <source>
        <dbReference type="Pfam" id="PF07980"/>
    </source>
</evidence>
<gene>
    <name evidence="8" type="ORF">IQ13_0796</name>
</gene>
<evidence type="ECO:0000313" key="9">
    <source>
        <dbReference type="Proteomes" id="UP000316167"/>
    </source>
</evidence>